<sequence length="158" mass="18681">MLKFDEPERRNMTIDDLNRLVKTGQLVCMCGNPRLPAPEKWSWAGLVRHVHDEQQWHTDMLLYRKSRVESKHILHNDHDLAGPPFLRLSLNKEPNDPYQRTEHASYLAQTSHITTEDTSSPKTTYRICFAMVKVALRWRCFNELHHSEAFITYHMRAK</sequence>
<dbReference type="HOGENOM" id="CLU_1669176_0_0_1"/>
<proteinExistence type="predicted"/>
<reference evidence="1 2" key="1">
    <citation type="journal article" date="2012" name="Proc. Natl. Acad. Sci. U.S.A.">
        <title>Comparative genomics of Ceriporiopsis subvermispora and Phanerochaete chrysosporium provide insight into selective ligninolysis.</title>
        <authorList>
            <person name="Fernandez-Fueyo E."/>
            <person name="Ruiz-Duenas F.J."/>
            <person name="Ferreira P."/>
            <person name="Floudas D."/>
            <person name="Hibbett D.S."/>
            <person name="Canessa P."/>
            <person name="Larrondo L.F."/>
            <person name="James T.Y."/>
            <person name="Seelenfreund D."/>
            <person name="Lobos S."/>
            <person name="Polanco R."/>
            <person name="Tello M."/>
            <person name="Honda Y."/>
            <person name="Watanabe T."/>
            <person name="Watanabe T."/>
            <person name="Ryu J.S."/>
            <person name="Kubicek C.P."/>
            <person name="Schmoll M."/>
            <person name="Gaskell J."/>
            <person name="Hammel K.E."/>
            <person name="St John F.J."/>
            <person name="Vanden Wymelenberg A."/>
            <person name="Sabat G."/>
            <person name="Splinter BonDurant S."/>
            <person name="Syed K."/>
            <person name="Yadav J.S."/>
            <person name="Doddapaneni H."/>
            <person name="Subramanian V."/>
            <person name="Lavin J.L."/>
            <person name="Oguiza J.A."/>
            <person name="Perez G."/>
            <person name="Pisabarro A.G."/>
            <person name="Ramirez L."/>
            <person name="Santoyo F."/>
            <person name="Master E."/>
            <person name="Coutinho P.M."/>
            <person name="Henrissat B."/>
            <person name="Lombard V."/>
            <person name="Magnuson J.K."/>
            <person name="Kuees U."/>
            <person name="Hori C."/>
            <person name="Igarashi K."/>
            <person name="Samejima M."/>
            <person name="Held B.W."/>
            <person name="Barry K.W."/>
            <person name="LaButti K.M."/>
            <person name="Lapidus A."/>
            <person name="Lindquist E.A."/>
            <person name="Lucas S.M."/>
            <person name="Riley R."/>
            <person name="Salamov A.A."/>
            <person name="Hoffmeister D."/>
            <person name="Schwenk D."/>
            <person name="Hadar Y."/>
            <person name="Yarden O."/>
            <person name="de Vries R.P."/>
            <person name="Wiebenga A."/>
            <person name="Stenlid J."/>
            <person name="Eastwood D."/>
            <person name="Grigoriev I.V."/>
            <person name="Berka R.M."/>
            <person name="Blanchette R.A."/>
            <person name="Kersten P."/>
            <person name="Martinez A.T."/>
            <person name="Vicuna R."/>
            <person name="Cullen D."/>
        </authorList>
    </citation>
    <scope>NUCLEOTIDE SEQUENCE [LARGE SCALE GENOMIC DNA]</scope>
    <source>
        <strain evidence="1 2">B</strain>
    </source>
</reference>
<evidence type="ECO:0000313" key="1">
    <source>
        <dbReference type="EMBL" id="EMD36265.1"/>
    </source>
</evidence>
<dbReference type="AlphaFoldDB" id="M2QVY9"/>
<accession>M2QVY9</accession>
<name>M2QVY9_CERS8</name>
<dbReference type="EMBL" id="KB445798">
    <property type="protein sequence ID" value="EMD36265.1"/>
    <property type="molecule type" value="Genomic_DNA"/>
</dbReference>
<keyword evidence="2" id="KW-1185">Reference proteome</keyword>
<evidence type="ECO:0000313" key="2">
    <source>
        <dbReference type="Proteomes" id="UP000016930"/>
    </source>
</evidence>
<protein>
    <submittedName>
        <fullName evidence="1">Uncharacterized protein</fullName>
    </submittedName>
</protein>
<gene>
    <name evidence="1" type="ORF">CERSUDRAFT_95607</name>
</gene>
<organism evidence="1 2">
    <name type="scientific">Ceriporiopsis subvermispora (strain B)</name>
    <name type="common">White-rot fungus</name>
    <name type="synonym">Gelatoporia subvermispora</name>
    <dbReference type="NCBI Taxonomy" id="914234"/>
    <lineage>
        <taxon>Eukaryota</taxon>
        <taxon>Fungi</taxon>
        <taxon>Dikarya</taxon>
        <taxon>Basidiomycota</taxon>
        <taxon>Agaricomycotina</taxon>
        <taxon>Agaricomycetes</taxon>
        <taxon>Polyporales</taxon>
        <taxon>Gelatoporiaceae</taxon>
        <taxon>Gelatoporia</taxon>
    </lineage>
</organism>
<dbReference type="Proteomes" id="UP000016930">
    <property type="component" value="Unassembled WGS sequence"/>
</dbReference>